<sequence>MDESLLDQTQLGVEPLLLLIERESAEVARASRLPGRCSRHVPPRGGSGDSPGHAGGTMSLGSPGNASRSWSRCLGRVESGHLCLVCCPLYPVPDKQKTRSMSRFSVAIPSRPIMFFFYFKVMD</sequence>
<accession>A0ABV0R4I3</accession>
<dbReference type="EMBL" id="JAHRIN010034139">
    <property type="protein sequence ID" value="MEQ2203045.1"/>
    <property type="molecule type" value="Genomic_DNA"/>
</dbReference>
<feature type="compositionally biased region" description="Polar residues" evidence="1">
    <location>
        <begin position="59"/>
        <end position="69"/>
    </location>
</feature>
<reference evidence="2 3" key="1">
    <citation type="submission" date="2021-06" db="EMBL/GenBank/DDBJ databases">
        <authorList>
            <person name="Palmer J.M."/>
        </authorList>
    </citation>
    <scope>NUCLEOTIDE SEQUENCE [LARGE SCALE GENOMIC DNA]</scope>
    <source>
        <strain evidence="2 3">XC_2019</strain>
        <tissue evidence="2">Muscle</tissue>
    </source>
</reference>
<dbReference type="Proteomes" id="UP001434883">
    <property type="component" value="Unassembled WGS sequence"/>
</dbReference>
<protein>
    <submittedName>
        <fullName evidence="2">Uncharacterized protein</fullName>
    </submittedName>
</protein>
<name>A0ABV0R4I3_9TELE</name>
<keyword evidence="3" id="KW-1185">Reference proteome</keyword>
<organism evidence="2 3">
    <name type="scientific">Xenoophorus captivus</name>
    <dbReference type="NCBI Taxonomy" id="1517983"/>
    <lineage>
        <taxon>Eukaryota</taxon>
        <taxon>Metazoa</taxon>
        <taxon>Chordata</taxon>
        <taxon>Craniata</taxon>
        <taxon>Vertebrata</taxon>
        <taxon>Euteleostomi</taxon>
        <taxon>Actinopterygii</taxon>
        <taxon>Neopterygii</taxon>
        <taxon>Teleostei</taxon>
        <taxon>Neoteleostei</taxon>
        <taxon>Acanthomorphata</taxon>
        <taxon>Ovalentaria</taxon>
        <taxon>Atherinomorphae</taxon>
        <taxon>Cyprinodontiformes</taxon>
        <taxon>Goodeidae</taxon>
        <taxon>Xenoophorus</taxon>
    </lineage>
</organism>
<evidence type="ECO:0000313" key="2">
    <source>
        <dbReference type="EMBL" id="MEQ2203045.1"/>
    </source>
</evidence>
<evidence type="ECO:0000256" key="1">
    <source>
        <dbReference type="SAM" id="MobiDB-lite"/>
    </source>
</evidence>
<feature type="region of interest" description="Disordered" evidence="1">
    <location>
        <begin position="31"/>
        <end position="69"/>
    </location>
</feature>
<proteinExistence type="predicted"/>
<evidence type="ECO:0000313" key="3">
    <source>
        <dbReference type="Proteomes" id="UP001434883"/>
    </source>
</evidence>
<gene>
    <name evidence="2" type="ORF">XENOCAPTIV_023326</name>
</gene>
<feature type="compositionally biased region" description="Gly residues" evidence="1">
    <location>
        <begin position="45"/>
        <end position="55"/>
    </location>
</feature>
<comment type="caution">
    <text evidence="2">The sequence shown here is derived from an EMBL/GenBank/DDBJ whole genome shotgun (WGS) entry which is preliminary data.</text>
</comment>